<dbReference type="Pfam" id="PF00486">
    <property type="entry name" value="Trans_reg_C"/>
    <property type="match status" value="1"/>
</dbReference>
<comment type="caution">
    <text evidence="8">The sequence shown here is derived from an EMBL/GenBank/DDBJ whole genome shotgun (WGS) entry which is preliminary data.</text>
</comment>
<dbReference type="InterPro" id="IPR039420">
    <property type="entry name" value="WalR-like"/>
</dbReference>
<dbReference type="PANTHER" id="PTHR48111">
    <property type="entry name" value="REGULATOR OF RPOS"/>
    <property type="match status" value="1"/>
</dbReference>
<sequence>MPVRYLRVHSKHTVIPDDASRPAAKRQPIPDPPAKGVHVDGEQRIAWVAGRRLTLTFLEFELLAYLVAHPRRVHTRAQLMAAVWGQPPVGDIRTVDVHVARLRRKLGPDHRATIATVRQVGYTFDPRLAKS</sequence>
<organism evidence="8 9">
    <name type="scientific">Wenjunlia tyrosinilytica</name>
    <dbReference type="NCBI Taxonomy" id="1544741"/>
    <lineage>
        <taxon>Bacteria</taxon>
        <taxon>Bacillati</taxon>
        <taxon>Actinomycetota</taxon>
        <taxon>Actinomycetes</taxon>
        <taxon>Kitasatosporales</taxon>
        <taxon>Streptomycetaceae</taxon>
        <taxon>Wenjunlia</taxon>
    </lineage>
</organism>
<dbReference type="SUPFAM" id="SSF46894">
    <property type="entry name" value="C-terminal effector domain of the bipartite response regulators"/>
    <property type="match status" value="1"/>
</dbReference>
<dbReference type="InterPro" id="IPR036388">
    <property type="entry name" value="WH-like_DNA-bd_sf"/>
</dbReference>
<dbReference type="GO" id="GO:0000156">
    <property type="term" value="F:phosphorelay response regulator activity"/>
    <property type="evidence" value="ECO:0007669"/>
    <property type="project" value="TreeGrafter"/>
</dbReference>
<reference evidence="8" key="1">
    <citation type="journal article" date="2014" name="Int. J. Syst. Evol. Microbiol.">
        <title>Complete genome sequence of Corynebacterium casei LMG S-19264T (=DSM 44701T), isolated from a smear-ripened cheese.</title>
        <authorList>
            <consortium name="US DOE Joint Genome Institute (JGI-PGF)"/>
            <person name="Walter F."/>
            <person name="Albersmeier A."/>
            <person name="Kalinowski J."/>
            <person name="Ruckert C."/>
        </authorList>
    </citation>
    <scope>NUCLEOTIDE SEQUENCE</scope>
    <source>
        <strain evidence="8">CGMCC 4.7201</strain>
    </source>
</reference>
<proteinExistence type="predicted"/>
<evidence type="ECO:0000313" key="8">
    <source>
        <dbReference type="EMBL" id="GGO84249.1"/>
    </source>
</evidence>
<dbReference type="GO" id="GO:0000976">
    <property type="term" value="F:transcription cis-regulatory region binding"/>
    <property type="evidence" value="ECO:0007669"/>
    <property type="project" value="TreeGrafter"/>
</dbReference>
<feature type="domain" description="OmpR/PhoB-type" evidence="7">
    <location>
        <begin position="27"/>
        <end position="126"/>
    </location>
</feature>
<accession>A0A917ZLB2</accession>
<dbReference type="Gene3D" id="1.10.10.10">
    <property type="entry name" value="Winged helix-like DNA-binding domain superfamily/Winged helix DNA-binding domain"/>
    <property type="match status" value="1"/>
</dbReference>
<evidence type="ECO:0000259" key="7">
    <source>
        <dbReference type="PROSITE" id="PS51755"/>
    </source>
</evidence>
<keyword evidence="2" id="KW-0805">Transcription regulation</keyword>
<dbReference type="PANTHER" id="PTHR48111:SF4">
    <property type="entry name" value="DNA-BINDING DUAL TRANSCRIPTIONAL REGULATOR OMPR"/>
    <property type="match status" value="1"/>
</dbReference>
<dbReference type="GO" id="GO:0032993">
    <property type="term" value="C:protein-DNA complex"/>
    <property type="evidence" value="ECO:0007669"/>
    <property type="project" value="TreeGrafter"/>
</dbReference>
<evidence type="ECO:0000256" key="3">
    <source>
        <dbReference type="ARBA" id="ARBA00023125"/>
    </source>
</evidence>
<name>A0A917ZLB2_9ACTN</name>
<evidence type="ECO:0000313" key="9">
    <source>
        <dbReference type="Proteomes" id="UP000641932"/>
    </source>
</evidence>
<evidence type="ECO:0000256" key="4">
    <source>
        <dbReference type="ARBA" id="ARBA00023163"/>
    </source>
</evidence>
<dbReference type="GO" id="GO:0006355">
    <property type="term" value="P:regulation of DNA-templated transcription"/>
    <property type="evidence" value="ECO:0007669"/>
    <property type="project" value="InterPro"/>
</dbReference>
<keyword evidence="3 5" id="KW-0238">DNA-binding</keyword>
<evidence type="ECO:0000256" key="1">
    <source>
        <dbReference type="ARBA" id="ARBA00022553"/>
    </source>
</evidence>
<keyword evidence="1" id="KW-0597">Phosphoprotein</keyword>
<dbReference type="EMBL" id="BMMS01000005">
    <property type="protein sequence ID" value="GGO84249.1"/>
    <property type="molecule type" value="Genomic_DNA"/>
</dbReference>
<dbReference type="GO" id="GO:0005829">
    <property type="term" value="C:cytosol"/>
    <property type="evidence" value="ECO:0007669"/>
    <property type="project" value="TreeGrafter"/>
</dbReference>
<dbReference type="AlphaFoldDB" id="A0A917ZLB2"/>
<evidence type="ECO:0000256" key="5">
    <source>
        <dbReference type="PROSITE-ProRule" id="PRU01091"/>
    </source>
</evidence>
<gene>
    <name evidence="8" type="ORF">GCM10012280_15290</name>
</gene>
<evidence type="ECO:0000256" key="6">
    <source>
        <dbReference type="SAM" id="MobiDB-lite"/>
    </source>
</evidence>
<dbReference type="InterPro" id="IPR001867">
    <property type="entry name" value="OmpR/PhoB-type_DNA-bd"/>
</dbReference>
<keyword evidence="9" id="KW-1185">Reference proteome</keyword>
<protein>
    <recommendedName>
        <fullName evidence="7">OmpR/PhoB-type domain-containing protein</fullName>
    </recommendedName>
</protein>
<dbReference type="Proteomes" id="UP000641932">
    <property type="component" value="Unassembled WGS sequence"/>
</dbReference>
<evidence type="ECO:0000256" key="2">
    <source>
        <dbReference type="ARBA" id="ARBA00023015"/>
    </source>
</evidence>
<dbReference type="PROSITE" id="PS51755">
    <property type="entry name" value="OMPR_PHOB"/>
    <property type="match status" value="1"/>
</dbReference>
<dbReference type="CDD" id="cd00383">
    <property type="entry name" value="trans_reg_C"/>
    <property type="match status" value="1"/>
</dbReference>
<dbReference type="SMART" id="SM00862">
    <property type="entry name" value="Trans_reg_C"/>
    <property type="match status" value="1"/>
</dbReference>
<feature type="DNA-binding region" description="OmpR/PhoB-type" evidence="5">
    <location>
        <begin position="27"/>
        <end position="126"/>
    </location>
</feature>
<feature type="region of interest" description="Disordered" evidence="6">
    <location>
        <begin position="16"/>
        <end position="37"/>
    </location>
</feature>
<dbReference type="InterPro" id="IPR016032">
    <property type="entry name" value="Sig_transdc_resp-reg_C-effctor"/>
</dbReference>
<reference evidence="8" key="2">
    <citation type="submission" date="2020-09" db="EMBL/GenBank/DDBJ databases">
        <authorList>
            <person name="Sun Q."/>
            <person name="Zhou Y."/>
        </authorList>
    </citation>
    <scope>NUCLEOTIDE SEQUENCE</scope>
    <source>
        <strain evidence="8">CGMCC 4.7201</strain>
    </source>
</reference>
<keyword evidence="4" id="KW-0804">Transcription</keyword>